<reference evidence="2" key="1">
    <citation type="journal article" date="2019" name="Int. J. Syst. Evol. Microbiol.">
        <title>The Global Catalogue of Microorganisms (GCM) 10K type strain sequencing project: providing services to taxonomists for standard genome sequencing and annotation.</title>
        <authorList>
            <consortium name="The Broad Institute Genomics Platform"/>
            <consortium name="The Broad Institute Genome Sequencing Center for Infectious Disease"/>
            <person name="Wu L."/>
            <person name="Ma J."/>
        </authorList>
    </citation>
    <scope>NUCLEOTIDE SEQUENCE [LARGE SCALE GENOMIC DNA]</scope>
    <source>
        <strain evidence="2">CGMCC 4.7237</strain>
    </source>
</reference>
<dbReference type="Proteomes" id="UP001595765">
    <property type="component" value="Unassembled WGS sequence"/>
</dbReference>
<name>A0ABV8HP02_9ACTN</name>
<dbReference type="EMBL" id="JBHSBB010000013">
    <property type="protein sequence ID" value="MFC4033773.1"/>
    <property type="molecule type" value="Genomic_DNA"/>
</dbReference>
<protein>
    <recommendedName>
        <fullName evidence="3">PknH-like extracellular domain-containing protein</fullName>
    </recommendedName>
</protein>
<accession>A0ABV8HP02</accession>
<comment type="caution">
    <text evidence="1">The sequence shown here is derived from an EMBL/GenBank/DDBJ whole genome shotgun (WGS) entry which is preliminary data.</text>
</comment>
<evidence type="ECO:0000313" key="2">
    <source>
        <dbReference type="Proteomes" id="UP001595765"/>
    </source>
</evidence>
<dbReference type="RefSeq" id="WP_386430869.1">
    <property type="nucleotide sequence ID" value="NZ_JBHSBB010000013.1"/>
</dbReference>
<gene>
    <name evidence="1" type="ORF">ACFO3J_20150</name>
</gene>
<evidence type="ECO:0008006" key="3">
    <source>
        <dbReference type="Google" id="ProtNLM"/>
    </source>
</evidence>
<evidence type="ECO:0000313" key="1">
    <source>
        <dbReference type="EMBL" id="MFC4033773.1"/>
    </source>
</evidence>
<keyword evidence="2" id="KW-1185">Reference proteome</keyword>
<organism evidence="1 2">
    <name type="scientific">Streptomyces polygonati</name>
    <dbReference type="NCBI Taxonomy" id="1617087"/>
    <lineage>
        <taxon>Bacteria</taxon>
        <taxon>Bacillati</taxon>
        <taxon>Actinomycetota</taxon>
        <taxon>Actinomycetes</taxon>
        <taxon>Kitasatosporales</taxon>
        <taxon>Streptomycetaceae</taxon>
        <taxon>Streptomyces</taxon>
    </lineage>
</organism>
<proteinExistence type="predicted"/>
<sequence>MPLRIRTRRPARGPAGVRAAVLAVALLPALALTAGCGSGGGAKRPEPTIASDAGPAALLVKALLTSSDIPHVTVVPAAAGAQLLGGPQQVDQPGCGPIADQWAGRPAHPRQVYVGATVTDTAAADKNAKTISLEVIASYRPGEAASVLDGLTTALRTCRGYRLTRGGVTTSFQVRPVPDGGVRLGDQQVAYTLADTAAGARGTVLVTVVRSGDTTAAYETLRVDHKAAALRAAIPLEQTAKLRAAAGG</sequence>